<accession>A0A1E4RT27</accession>
<sequence>MSESPEALDARLTKEVTLLSTKLVTAVAKQSELEENVLHLHKENTNLKSSVNELKSFESKYSNLFPKYNQLYKDYQQLKAQKDSTETENKKLQSEVEDLSESLFNEANQMVSDALRETYNFKVKNRKLYEEIDEKNAIIDNLQDQLKDLKNLFIKIEDQQKLFQSNSKSNTPKLDLSQFTNDEILKEDYQTILTSGENSLYVQQLQSIIYSPTVKAIRFDLAIYQQDFKSFIYQIIKPDFTFDLVNLQKLKFFKKIWQEELETSIGQVPVIPTSSFINRWQKGKNFWNLLVEGKAMIQPVSGINETFKLTYKGKNRNYNEVPVAVKDPCTFCGENKDDVLEHARLYTLKLFRGTTNINGEKHEVIANYPLCNFCLIKLRNICEFFAKLRLINQNVYKLKQNNSYDEFAHSSNSNFQFKRNSGGLSDWEKLGNRRSNTSPSLSTSNDLDKLSLESKENGGTVPKEARGIDKHQTGPTVDMIEESIIMKLYILLILIRNKIYWSKIGFWDNVDDIEELNIDEIHYDAFKIILEEEITLRHGKQIPAPPKKAYGSPSEKVPASPSGKAPASPSEKVPASPSENVPASPSEKAPASPSDLKYKKDKDDSEDEFADSSTTFTKETPIDNTVTPGDSPVKSTTEVSSDHSLPANSIESTDSTDKDEVLEADSENKLTRKKSKSKQFKKKMNNDLNETMEMLRESIEH</sequence>
<dbReference type="RefSeq" id="XP_020079473.1">
    <property type="nucleotide sequence ID" value="XM_020223199.1"/>
</dbReference>
<dbReference type="GO" id="GO:0051286">
    <property type="term" value="C:cell tip"/>
    <property type="evidence" value="ECO:0007669"/>
    <property type="project" value="TreeGrafter"/>
</dbReference>
<feature type="compositionally biased region" description="Basic residues" evidence="3">
    <location>
        <begin position="671"/>
        <end position="683"/>
    </location>
</feature>
<dbReference type="EMBL" id="KV454538">
    <property type="protein sequence ID" value="ODV70406.1"/>
    <property type="molecule type" value="Genomic_DNA"/>
</dbReference>
<evidence type="ECO:0000313" key="5">
    <source>
        <dbReference type="EMBL" id="ODV70406.1"/>
    </source>
</evidence>
<dbReference type="GO" id="GO:0070319">
    <property type="term" value="C:Golgi to plasma membrane transport vesicle"/>
    <property type="evidence" value="ECO:0007669"/>
    <property type="project" value="TreeGrafter"/>
</dbReference>
<dbReference type="AlphaFoldDB" id="A0A1E4RT27"/>
<dbReference type="Gene3D" id="6.10.140.910">
    <property type="match status" value="1"/>
</dbReference>
<feature type="compositionally biased region" description="Low complexity" evidence="3">
    <location>
        <begin position="558"/>
        <end position="570"/>
    </location>
</feature>
<dbReference type="GO" id="GO:0006887">
    <property type="term" value="P:exocytosis"/>
    <property type="evidence" value="ECO:0007669"/>
    <property type="project" value="TreeGrafter"/>
</dbReference>
<reference evidence="6" key="1">
    <citation type="submission" date="2016-05" db="EMBL/GenBank/DDBJ databases">
        <title>Comparative genomics of biotechnologically important yeasts.</title>
        <authorList>
            <consortium name="DOE Joint Genome Institute"/>
            <person name="Riley R."/>
            <person name="Haridas S."/>
            <person name="Wolfe K.H."/>
            <person name="Lopes M.R."/>
            <person name="Hittinger C.T."/>
            <person name="Goker M."/>
            <person name="Salamov A."/>
            <person name="Wisecaver J."/>
            <person name="Long T.M."/>
            <person name="Aerts A.L."/>
            <person name="Barry K."/>
            <person name="Choi C."/>
            <person name="Clum A."/>
            <person name="Coughlan A.Y."/>
            <person name="Deshpande S."/>
            <person name="Douglass A.P."/>
            <person name="Hanson S.J."/>
            <person name="Klenk H.-P."/>
            <person name="Labutti K."/>
            <person name="Lapidus A."/>
            <person name="Lindquist E."/>
            <person name="Lipzen A."/>
            <person name="Meier-Kolthoff J.P."/>
            <person name="Ohm R.A."/>
            <person name="Otillar R.P."/>
            <person name="Pangilinan J."/>
            <person name="Peng Y."/>
            <person name="Rokas A."/>
            <person name="Rosa C.A."/>
            <person name="Scheuner C."/>
            <person name="Sibirny A.A."/>
            <person name="Slot J.C."/>
            <person name="Stielow J.B."/>
            <person name="Sun H."/>
            <person name="Kurtzman C.P."/>
            <person name="Blackwell M."/>
            <person name="Grigoriev I.V."/>
            <person name="Jeffries T.W."/>
        </authorList>
    </citation>
    <scope>NUCLEOTIDE SEQUENCE [LARGE SCALE GENOMIC DNA]</scope>
    <source>
        <strain evidence="6">NRRL Y-1933</strain>
    </source>
</reference>
<evidence type="ECO:0000256" key="1">
    <source>
        <dbReference type="ARBA" id="ARBA00023054"/>
    </source>
</evidence>
<protein>
    <recommendedName>
        <fullName evidence="4">GDP/GTP exchange factor Sec2 N-terminal domain-containing protein</fullName>
    </recommendedName>
</protein>
<evidence type="ECO:0000259" key="4">
    <source>
        <dbReference type="Pfam" id="PF06428"/>
    </source>
</evidence>
<gene>
    <name evidence="5" type="ORF">HYPBUDRAFT_237244</name>
</gene>
<dbReference type="CDD" id="cd21044">
    <property type="entry name" value="Rab11BD_RAB3IP_like"/>
    <property type="match status" value="1"/>
</dbReference>
<feature type="compositionally biased region" description="Low complexity" evidence="3">
    <location>
        <begin position="582"/>
        <end position="595"/>
    </location>
</feature>
<dbReference type="GeneID" id="30997748"/>
<evidence type="ECO:0000256" key="3">
    <source>
        <dbReference type="SAM" id="MobiDB-lite"/>
    </source>
</evidence>
<feature type="region of interest" description="Disordered" evidence="3">
    <location>
        <begin position="452"/>
        <end position="471"/>
    </location>
</feature>
<organism evidence="5 6">
    <name type="scientific">Hyphopichia burtonii NRRL Y-1933</name>
    <dbReference type="NCBI Taxonomy" id="984485"/>
    <lineage>
        <taxon>Eukaryota</taxon>
        <taxon>Fungi</taxon>
        <taxon>Dikarya</taxon>
        <taxon>Ascomycota</taxon>
        <taxon>Saccharomycotina</taxon>
        <taxon>Pichiomycetes</taxon>
        <taxon>Debaryomycetaceae</taxon>
        <taxon>Hyphopichia</taxon>
    </lineage>
</organism>
<feature type="coiled-coil region" evidence="2">
    <location>
        <begin position="68"/>
        <end position="159"/>
    </location>
</feature>
<evidence type="ECO:0000256" key="2">
    <source>
        <dbReference type="SAM" id="Coils"/>
    </source>
</evidence>
<proteinExistence type="predicted"/>
<name>A0A1E4RT27_9ASCO</name>
<dbReference type="GO" id="GO:0005085">
    <property type="term" value="F:guanyl-nucleotide exchange factor activity"/>
    <property type="evidence" value="ECO:0007669"/>
    <property type="project" value="InterPro"/>
</dbReference>
<feature type="compositionally biased region" description="Polar residues" evidence="3">
    <location>
        <begin position="433"/>
        <end position="445"/>
    </location>
</feature>
<dbReference type="PANTHER" id="PTHR14430">
    <property type="entry name" value="RABIN3-RELATED"/>
    <property type="match status" value="1"/>
</dbReference>
<feature type="compositionally biased region" description="Basic and acidic residues" evidence="3">
    <location>
        <begin position="655"/>
        <end position="670"/>
    </location>
</feature>
<dbReference type="PANTHER" id="PTHR14430:SF0">
    <property type="entry name" value="SEC2P DOMAIN-CONTAINING PROTEIN"/>
    <property type="match status" value="1"/>
</dbReference>
<feature type="region of interest" description="Disordered" evidence="3">
    <location>
        <begin position="540"/>
        <end position="689"/>
    </location>
</feature>
<dbReference type="OrthoDB" id="1748564at2759"/>
<keyword evidence="6" id="KW-1185">Reference proteome</keyword>
<dbReference type="InterPro" id="IPR009449">
    <property type="entry name" value="Sec2_N"/>
</dbReference>
<keyword evidence="1 2" id="KW-0175">Coiled coil</keyword>
<dbReference type="InterPro" id="IPR040351">
    <property type="entry name" value="RAB3IL/RAB3IP/Sec2"/>
</dbReference>
<feature type="compositionally biased region" description="Polar residues" evidence="3">
    <location>
        <begin position="614"/>
        <end position="653"/>
    </location>
</feature>
<dbReference type="Pfam" id="PF06428">
    <property type="entry name" value="Sec2p"/>
    <property type="match status" value="1"/>
</dbReference>
<dbReference type="SUPFAM" id="SSF144284">
    <property type="entry name" value="Sec2 N-terminal region"/>
    <property type="match status" value="1"/>
</dbReference>
<evidence type="ECO:0000313" key="6">
    <source>
        <dbReference type="Proteomes" id="UP000095085"/>
    </source>
</evidence>
<dbReference type="Proteomes" id="UP000095085">
    <property type="component" value="Unassembled WGS sequence"/>
</dbReference>
<feature type="domain" description="GDP/GTP exchange factor Sec2 N-terminal" evidence="4">
    <location>
        <begin position="30"/>
        <end position="156"/>
    </location>
</feature>
<dbReference type="STRING" id="984485.A0A1E4RT27"/>
<feature type="region of interest" description="Disordered" evidence="3">
    <location>
        <begin position="426"/>
        <end position="446"/>
    </location>
</feature>